<dbReference type="PANTHER" id="PTHR23407:SF1">
    <property type="entry name" value="5-FORMYLTETRAHYDROFOLATE CYCLO-LIGASE"/>
    <property type="match status" value="1"/>
</dbReference>
<feature type="binding site" evidence="6">
    <location>
        <position position="57"/>
    </location>
    <ligand>
        <name>substrate</name>
    </ligand>
</feature>
<dbReference type="GO" id="GO:0046872">
    <property type="term" value="F:metal ion binding"/>
    <property type="evidence" value="ECO:0007669"/>
    <property type="project" value="UniProtKB-KW"/>
</dbReference>
<evidence type="ECO:0000256" key="1">
    <source>
        <dbReference type="ARBA" id="ARBA00010638"/>
    </source>
</evidence>
<evidence type="ECO:0000256" key="7">
    <source>
        <dbReference type="RuleBase" id="RU361279"/>
    </source>
</evidence>
<evidence type="ECO:0000313" key="9">
    <source>
        <dbReference type="Proteomes" id="UP001328107"/>
    </source>
</evidence>
<feature type="binding site" evidence="6">
    <location>
        <begin position="6"/>
        <end position="10"/>
    </location>
    <ligand>
        <name>ATP</name>
        <dbReference type="ChEBI" id="CHEBI:30616"/>
    </ligand>
</feature>
<dbReference type="AlphaFoldDB" id="A0AAN5D3T6"/>
<dbReference type="GO" id="GO:0035999">
    <property type="term" value="P:tetrahydrofolate interconversion"/>
    <property type="evidence" value="ECO:0007669"/>
    <property type="project" value="TreeGrafter"/>
</dbReference>
<comment type="cofactor">
    <cofactor evidence="7">
        <name>Mg(2+)</name>
        <dbReference type="ChEBI" id="CHEBI:18420"/>
    </cofactor>
</comment>
<sequence length="197" mass="22384">AVSALKKCMRKDIARCLSKLSKDEIAHQTSFVLKTVEACKPLEAAHRVGIYISTDGEIITDGIIDLLFRQNKEIYIPNFKKGASDMQFVRLAQSEWIEGLPTTMWNIRQHSSFDDSQLLNTPLDLVFMPGVAFAAHSDGSFKRLGHGKGYFDRFLHNHSATYGRMPYLIGLALKEQIVDEVPLEEHDVPLNHLFYEF</sequence>
<keyword evidence="7" id="KW-0460">Magnesium</keyword>
<dbReference type="GO" id="GO:0030272">
    <property type="term" value="F:5-formyltetrahydrofolate cyclo-ligase activity"/>
    <property type="evidence" value="ECO:0007669"/>
    <property type="project" value="UniProtKB-EC"/>
</dbReference>
<dbReference type="GO" id="GO:0009396">
    <property type="term" value="P:folic acid-containing compound biosynthetic process"/>
    <property type="evidence" value="ECO:0007669"/>
    <property type="project" value="TreeGrafter"/>
</dbReference>
<feature type="non-terminal residue" evidence="8">
    <location>
        <position position="1"/>
    </location>
</feature>
<comment type="caution">
    <text evidence="8">The sequence shown here is derived from an EMBL/GenBank/DDBJ whole genome shotgun (WGS) entry which is preliminary data.</text>
</comment>
<dbReference type="InterPro" id="IPR024185">
    <property type="entry name" value="FTHF_cligase-like_sf"/>
</dbReference>
<evidence type="ECO:0000256" key="2">
    <source>
        <dbReference type="ARBA" id="ARBA00022741"/>
    </source>
</evidence>
<evidence type="ECO:0000256" key="3">
    <source>
        <dbReference type="ARBA" id="ARBA00022840"/>
    </source>
</evidence>
<keyword evidence="7" id="KW-0479">Metal-binding</keyword>
<dbReference type="EMBL" id="BTRK01000005">
    <property type="protein sequence ID" value="GMR55104.1"/>
    <property type="molecule type" value="Genomic_DNA"/>
</dbReference>
<keyword evidence="2 6" id="KW-0547">Nucleotide-binding</keyword>
<feature type="binding site" evidence="6">
    <location>
        <position position="52"/>
    </location>
    <ligand>
        <name>substrate</name>
    </ligand>
</feature>
<accession>A0AAN5D3T6</accession>
<dbReference type="Gene3D" id="3.40.50.10420">
    <property type="entry name" value="NagB/RpiA/CoA transferase-like"/>
    <property type="match status" value="1"/>
</dbReference>
<dbReference type="Proteomes" id="UP001328107">
    <property type="component" value="Unassembled WGS sequence"/>
</dbReference>
<evidence type="ECO:0000313" key="8">
    <source>
        <dbReference type="EMBL" id="GMR55104.1"/>
    </source>
</evidence>
<comment type="similarity">
    <text evidence="1 7">Belongs to the 5-formyltetrahydrofolate cyclo-ligase family.</text>
</comment>
<dbReference type="InterPro" id="IPR002698">
    <property type="entry name" value="FTHF_cligase"/>
</dbReference>
<comment type="catalytic activity">
    <reaction evidence="4 7">
        <text>(6S)-5-formyl-5,6,7,8-tetrahydrofolate + ATP = (6R)-5,10-methenyltetrahydrofolate + ADP + phosphate</text>
        <dbReference type="Rhea" id="RHEA:10488"/>
        <dbReference type="ChEBI" id="CHEBI:30616"/>
        <dbReference type="ChEBI" id="CHEBI:43474"/>
        <dbReference type="ChEBI" id="CHEBI:57455"/>
        <dbReference type="ChEBI" id="CHEBI:57457"/>
        <dbReference type="ChEBI" id="CHEBI:456216"/>
        <dbReference type="EC" id="6.3.3.2"/>
    </reaction>
</comment>
<evidence type="ECO:0000256" key="4">
    <source>
        <dbReference type="ARBA" id="ARBA00036539"/>
    </source>
</evidence>
<name>A0AAN5D3T6_9BILA</name>
<gene>
    <name evidence="8" type="ORF">PMAYCL1PPCAC_25299</name>
</gene>
<proteinExistence type="inferred from homology"/>
<dbReference type="Pfam" id="PF01812">
    <property type="entry name" value="5-FTHF_cyc-lig"/>
    <property type="match status" value="1"/>
</dbReference>
<dbReference type="PANTHER" id="PTHR23407">
    <property type="entry name" value="ATPASE INHIBITOR/5-FORMYLTETRAHYDROFOLATE CYCLO-LIGASE"/>
    <property type="match status" value="1"/>
</dbReference>
<dbReference type="PIRSF" id="PIRSF006806">
    <property type="entry name" value="FTHF_cligase"/>
    <property type="match status" value="1"/>
</dbReference>
<organism evidence="8 9">
    <name type="scientific">Pristionchus mayeri</name>
    <dbReference type="NCBI Taxonomy" id="1317129"/>
    <lineage>
        <taxon>Eukaryota</taxon>
        <taxon>Metazoa</taxon>
        <taxon>Ecdysozoa</taxon>
        <taxon>Nematoda</taxon>
        <taxon>Chromadorea</taxon>
        <taxon>Rhabditida</taxon>
        <taxon>Rhabditina</taxon>
        <taxon>Diplogasteromorpha</taxon>
        <taxon>Diplogasteroidea</taxon>
        <taxon>Neodiplogasteridae</taxon>
        <taxon>Pristionchus</taxon>
    </lineage>
</organism>
<keyword evidence="9" id="KW-1185">Reference proteome</keyword>
<dbReference type="NCBIfam" id="TIGR02727">
    <property type="entry name" value="MTHFS_bact"/>
    <property type="match status" value="1"/>
</dbReference>
<evidence type="ECO:0000256" key="6">
    <source>
        <dbReference type="PIRSR" id="PIRSR006806-1"/>
    </source>
</evidence>
<reference evidence="9" key="1">
    <citation type="submission" date="2022-10" db="EMBL/GenBank/DDBJ databases">
        <title>Genome assembly of Pristionchus species.</title>
        <authorList>
            <person name="Yoshida K."/>
            <person name="Sommer R.J."/>
        </authorList>
    </citation>
    <scope>NUCLEOTIDE SEQUENCE [LARGE SCALE GENOMIC DNA]</scope>
    <source>
        <strain evidence="9">RS5460</strain>
    </source>
</reference>
<dbReference type="SUPFAM" id="SSF100950">
    <property type="entry name" value="NagB/RpiA/CoA transferase-like"/>
    <property type="match status" value="1"/>
</dbReference>
<dbReference type="InterPro" id="IPR037171">
    <property type="entry name" value="NagB/RpiA_transferase-like"/>
</dbReference>
<dbReference type="EC" id="6.3.3.2" evidence="5 7"/>
<evidence type="ECO:0000256" key="5">
    <source>
        <dbReference type="ARBA" id="ARBA00038966"/>
    </source>
</evidence>
<protein>
    <recommendedName>
        <fullName evidence="5 7">5-formyltetrahydrofolate cyclo-ligase</fullName>
        <ecNumber evidence="5 7">6.3.3.2</ecNumber>
    </recommendedName>
</protein>
<dbReference type="GO" id="GO:0005524">
    <property type="term" value="F:ATP binding"/>
    <property type="evidence" value="ECO:0007669"/>
    <property type="project" value="UniProtKB-KW"/>
</dbReference>
<dbReference type="GO" id="GO:0005739">
    <property type="term" value="C:mitochondrion"/>
    <property type="evidence" value="ECO:0007669"/>
    <property type="project" value="TreeGrafter"/>
</dbReference>
<keyword evidence="3 6" id="KW-0067">ATP-binding</keyword>